<sequence length="127" mass="14159">MRREGASDPAAVHSSIALLQERFRQLQRVREMREERELLRACSESGHTSPGARSCSQQPQWFLHPHLVHPSRPLNALKGLRPEAGTAEHTEFPDCSTSLSMGSWAGRSSIHSSYGSDEKDVDTSLHL</sequence>
<gene>
    <name evidence="2" type="primary">yotK_0</name>
    <name evidence="2" type="ORF">g.49467</name>
</gene>
<dbReference type="PANTHER" id="PTHR34570:SF12">
    <property type="entry name" value="EXPRESSED PROTEIN"/>
    <property type="match status" value="1"/>
</dbReference>
<organism evidence="2">
    <name type="scientific">Anthurium amnicola</name>
    <dbReference type="NCBI Taxonomy" id="1678845"/>
    <lineage>
        <taxon>Eukaryota</taxon>
        <taxon>Viridiplantae</taxon>
        <taxon>Streptophyta</taxon>
        <taxon>Embryophyta</taxon>
        <taxon>Tracheophyta</taxon>
        <taxon>Spermatophyta</taxon>
        <taxon>Magnoliopsida</taxon>
        <taxon>Liliopsida</taxon>
        <taxon>Araceae</taxon>
        <taxon>Pothoideae</taxon>
        <taxon>Potheae</taxon>
        <taxon>Anthurium</taxon>
    </lineage>
</organism>
<evidence type="ECO:0000256" key="1">
    <source>
        <dbReference type="SAM" id="MobiDB-lite"/>
    </source>
</evidence>
<feature type="region of interest" description="Disordered" evidence="1">
    <location>
        <begin position="107"/>
        <end position="127"/>
    </location>
</feature>
<proteinExistence type="predicted"/>
<accession>A0A1D1Y2Y3</accession>
<dbReference type="PANTHER" id="PTHR34570">
    <property type="entry name" value="OS03G0593100 PROTEIN"/>
    <property type="match status" value="1"/>
</dbReference>
<reference evidence="2" key="1">
    <citation type="submission" date="2015-07" db="EMBL/GenBank/DDBJ databases">
        <title>Transcriptome Assembly of Anthurium amnicola.</title>
        <authorList>
            <person name="Suzuki J."/>
        </authorList>
    </citation>
    <scope>NUCLEOTIDE SEQUENCE</scope>
</reference>
<dbReference type="AlphaFoldDB" id="A0A1D1Y2Y3"/>
<dbReference type="EMBL" id="GDJX01018931">
    <property type="protein sequence ID" value="JAT49005.1"/>
    <property type="molecule type" value="Transcribed_RNA"/>
</dbReference>
<feature type="compositionally biased region" description="Basic and acidic residues" evidence="1">
    <location>
        <begin position="116"/>
        <end position="127"/>
    </location>
</feature>
<evidence type="ECO:0000313" key="2">
    <source>
        <dbReference type="EMBL" id="JAT49005.1"/>
    </source>
</evidence>
<protein>
    <submittedName>
        <fullName evidence="2">SPBc2 prophage-derived uncharacterized protein yotK</fullName>
    </submittedName>
</protein>
<name>A0A1D1Y2Y3_9ARAE</name>